<evidence type="ECO:0000256" key="2">
    <source>
        <dbReference type="ARBA" id="ARBA00022562"/>
    </source>
</evidence>
<dbReference type="GO" id="GO:0019028">
    <property type="term" value="C:viral capsid"/>
    <property type="evidence" value="ECO:0007669"/>
    <property type="project" value="UniProtKB-KW"/>
</dbReference>
<reference evidence="5 6" key="4">
    <citation type="journal article" date="1998" name="J. Virol.">
        <title>The R33 G protein-coupled receptor gene of rat cytomegalovirus plays an essential role in the pathogenesis of viral infection.</title>
        <authorList>
            <person name="Beisser P.S."/>
            <person name="Vink C."/>
            <person name="Van Dam J.G."/>
            <person name="Grauls G."/>
            <person name="Vanherle S.J."/>
            <person name="Bruggeman C.A."/>
        </authorList>
    </citation>
    <scope>NUCLEOTIDE SEQUENCE [LARGE SCALE GENOMIC DNA]</scope>
    <source>
        <strain evidence="5 6">Maastricht</strain>
    </source>
</reference>
<dbReference type="InterPro" id="IPR002690">
    <property type="entry name" value="Herpes_capsid_2"/>
</dbReference>
<dbReference type="RefSeq" id="NP_064184.1">
    <property type="nucleotide sequence ID" value="NC_002512.2"/>
</dbReference>
<reference evidence="5 6" key="7">
    <citation type="journal article" date="1999" name="J. Virol.">
        <title>Deletion of the R78 G protein-coupled receptor gene from rat cytomegalovirus results in an attenuated, syncytium-inducing mutant strain.</title>
        <authorList>
            <person name="Beisser P.S."/>
            <person name="Grauls G."/>
            <person name="Bruggeman C.A."/>
            <person name="Vink C."/>
        </authorList>
    </citation>
    <scope>NUCLEOTIDE SEQUENCE [LARGE SCALE GENOMIC DNA]</scope>
    <source>
        <strain evidence="5 6">Maastricht</strain>
    </source>
</reference>
<protein>
    <submittedName>
        <fullName evidence="5">PR85</fullName>
    </submittedName>
</protein>
<proteinExistence type="inferred from homology"/>
<evidence type="ECO:0000256" key="3">
    <source>
        <dbReference type="ARBA" id="ARBA00022844"/>
    </source>
</evidence>
<evidence type="ECO:0000256" key="4">
    <source>
        <dbReference type="SAM" id="MobiDB-lite"/>
    </source>
</evidence>
<accession>Q9DWB7</accession>
<keyword evidence="6" id="KW-1185">Reference proteome</keyword>
<reference evidence="5 6" key="2">
    <citation type="journal article" date="1996" name="J. Virol.">
        <title>Structure of the rat cytomegalovirus genome termini.</title>
        <authorList>
            <person name="Vink C."/>
            <person name="Beuken E."/>
            <person name="Bruggeman C.A."/>
        </authorList>
    </citation>
    <scope>NUCLEOTIDE SEQUENCE [LARGE SCALE GENOMIC DNA]</scope>
    <source>
        <strain evidence="5 6">Maastricht</strain>
    </source>
</reference>
<dbReference type="OrthoDB" id="8093at10239"/>
<gene>
    <name evidence="5" type="primary">R85</name>
</gene>
<keyword evidence="3" id="KW-0946">Virion</keyword>
<evidence type="ECO:0000313" key="5">
    <source>
        <dbReference type="EMBL" id="AAF99173.1"/>
    </source>
</evidence>
<dbReference type="HAMAP" id="MF_04019">
    <property type="entry name" value="HSV_TRX2"/>
    <property type="match status" value="1"/>
</dbReference>
<dbReference type="GeneID" id="940422"/>
<reference evidence="5 6" key="8">
    <citation type="journal article" date="2000" name="J. Virol.">
        <title>The r144 major histocompatibility complex class I-like gene of rat cytomegalovirus is dispensable for both acute and long-term infection in the immunocompromised host.</title>
        <authorList>
            <person name="Beisser P.S."/>
            <person name="Kloover J.S."/>
            <person name="Grauls G.E."/>
            <person name="Blok M.J."/>
            <person name="Bruggeman C.A."/>
            <person name="Vink C."/>
        </authorList>
    </citation>
    <scope>NUCLEOTIDE SEQUENCE [LARGE SCALE GENOMIC DNA]</scope>
    <source>
        <strain evidence="5 6">Maastricht</strain>
    </source>
</reference>
<organismHost>
    <name type="scientific">Rattus</name>
    <name type="common">rats</name>
    <dbReference type="NCBI Taxonomy" id="10114"/>
</organismHost>
<sequence length="308" mass="33999">METTVLCTFEQRLTAGDVSKLAKMIGAIVPIPSRHHLIGSAQVGLNAIINDKQRDYARVRTRMRDMTYTVMRQVEGNQMVLGILEYGRVYTVKNTGPALWEKGDVLTALAPVFSTESAALVTVGNWQLVLPWIVPLPLATEINQRLLLIALLSLDRSREEVRAASAQLRTVRYRDATILLPELSLNDTTLVDLRNVCISLSMIANLASEVVMTYVRKLALEDSSMLLMKCQEILTRQDLPRGGGNAGHGDSLAARGRNPNMTPTEELNKLTALLVMIRQISDIVAEQPLFVVCDISPDDKSAVCIFKG</sequence>
<dbReference type="Proteomes" id="UP000008288">
    <property type="component" value="Segment"/>
</dbReference>
<reference evidence="5 6" key="3">
    <citation type="journal article" date="1997" name="J. Gen. Virol.">
        <title>Cloning and functional characterization of the origin of lytic-phase DNA replication of rat cytomegalovirus.</title>
        <authorList>
            <person name="Vink C."/>
            <person name="Beuken E."/>
            <person name="Bruggeman C.A."/>
        </authorList>
    </citation>
    <scope>NUCLEOTIDE SEQUENCE [LARGE SCALE GENOMIC DNA]</scope>
    <source>
        <strain evidence="5 6">Maastricht</strain>
    </source>
</reference>
<reference evidence="5 6" key="6">
    <citation type="journal article" date="1999" name="J. Gen. Virol.">
        <title>The rat cytomegalovirus R32 gene encodes a virion-associated protein that elicits a strong humoral immune response in infected rats.</title>
        <authorList>
            <person name="Beuken E."/>
            <person name="Grauls G."/>
            <person name="Bruggeman C.A."/>
            <person name="Vink C."/>
        </authorList>
    </citation>
    <scope>NUCLEOTIDE SEQUENCE [LARGE SCALE GENOMIC DNA]</scope>
    <source>
        <strain evidence="5 6">Maastricht</strain>
    </source>
</reference>
<dbReference type="KEGG" id="vg:940422"/>
<organism evidence="5 6">
    <name type="scientific">Rat cytomegalovirus (strain Maastricht)</name>
    <dbReference type="NCBI Taxonomy" id="79700"/>
    <lineage>
        <taxon>Viruses</taxon>
        <taxon>Duplodnaviria</taxon>
        <taxon>Heunggongvirae</taxon>
        <taxon>Peploviricota</taxon>
        <taxon>Herviviricetes</taxon>
        <taxon>Herpesvirales</taxon>
        <taxon>Orthoherpesviridae</taxon>
        <taxon>Betaherpesvirinae</taxon>
        <taxon>Muromegalovirus</taxon>
        <taxon>Muromegalovirus muridbeta2</taxon>
        <taxon>Murid betaherpesvirus 2</taxon>
    </lineage>
</organism>
<name>Q9DWB7_RCMVM</name>
<keyword evidence="2" id="KW-1048">Host nucleus</keyword>
<dbReference type="Pfam" id="PF01802">
    <property type="entry name" value="Herpes_V23"/>
    <property type="match status" value="1"/>
</dbReference>
<reference evidence="5 6" key="5">
    <citation type="journal article" date="1998" name="Virology">
        <title>The Maastricht strain and England strain of rat cytomegalovirus represent different betaherpesvirus species rather than strains.</title>
        <authorList>
            <person name="Beisser P.S."/>
            <person name="Kaptein S.J."/>
            <person name="Beuken E."/>
            <person name="Bruggeman C.A."/>
            <person name="Vink C."/>
        </authorList>
    </citation>
    <scope>NUCLEOTIDE SEQUENCE [LARGE SCALE GENOMIC DNA]</scope>
    <source>
        <strain evidence="5 6">Maastricht</strain>
    </source>
</reference>
<dbReference type="EMBL" id="AF232689">
    <property type="protein sequence ID" value="AAF99173.1"/>
    <property type="molecule type" value="Genomic_DNA"/>
</dbReference>
<reference evidence="5 6" key="1">
    <citation type="journal article" date="1996" name="J. Gen. Virol.">
        <title>Cloning and sequence analysis of the genes encoding DNA polymerase, glycoprotein B, ICP18.5 and major DNA-binding protein of rat cytomegalovirus.</title>
        <authorList>
            <person name="Beuken E."/>
            <person name="Slobbe R."/>
            <person name="Bruggeman C.A."/>
            <person name="Vink C."/>
        </authorList>
    </citation>
    <scope>NUCLEOTIDE SEQUENCE [LARGE SCALE GENOMIC DNA]</scope>
    <source>
        <strain evidence="5 6">Maastricht</strain>
    </source>
</reference>
<dbReference type="GO" id="GO:0005198">
    <property type="term" value="F:structural molecule activity"/>
    <property type="evidence" value="ECO:0007669"/>
    <property type="project" value="InterPro"/>
</dbReference>
<evidence type="ECO:0000313" key="6">
    <source>
        <dbReference type="Proteomes" id="UP000008288"/>
    </source>
</evidence>
<reference evidence="5 6" key="10">
    <citation type="journal article" date="2000" name="Virus Res.">
        <title>Rat cytomegalovirus R89 is a highly conserved gene which expresses a spliced transcript.</title>
        <authorList>
            <person name="Gruijthuijsen Y.K."/>
            <person name="Beuken E."/>
            <person name="Bruggeman C.A."/>
            <person name="Vink C."/>
        </authorList>
    </citation>
    <scope>NUCLEOTIDE SEQUENCE [LARGE SCALE GENOMIC DNA]</scope>
    <source>
        <strain evidence="5 6">Maastricht</strain>
    </source>
</reference>
<reference evidence="5 6" key="9">
    <citation type="journal article" date="2000" name="J. Virol.">
        <title>Complete DNA sequence of the rat cytomegalovirus genome.</title>
        <authorList>
            <person name="Vink C."/>
            <person name="Beuken E."/>
            <person name="Bruggeman C.A."/>
        </authorList>
    </citation>
    <scope>NUCLEOTIDE SEQUENCE [LARGE SCALE GENOMIC DNA]</scope>
    <source>
        <strain evidence="5 6">Maastricht</strain>
    </source>
</reference>
<keyword evidence="1" id="KW-0167">Capsid protein</keyword>
<feature type="region of interest" description="Disordered" evidence="4">
    <location>
        <begin position="239"/>
        <end position="261"/>
    </location>
</feature>
<evidence type="ECO:0000256" key="1">
    <source>
        <dbReference type="ARBA" id="ARBA00022561"/>
    </source>
</evidence>